<evidence type="ECO:0000256" key="8">
    <source>
        <dbReference type="ARBA" id="ARBA00023136"/>
    </source>
</evidence>
<keyword evidence="4 9" id="KW-0812">Transmembrane</keyword>
<dbReference type="EMBL" id="JAUKUA010000003">
    <property type="protein sequence ID" value="KAK0719484.1"/>
    <property type="molecule type" value="Genomic_DNA"/>
</dbReference>
<protein>
    <submittedName>
        <fullName evidence="11">Mitochondrial carrier domain-containing protein</fullName>
    </submittedName>
</protein>
<evidence type="ECO:0000256" key="7">
    <source>
        <dbReference type="ARBA" id="ARBA00022989"/>
    </source>
</evidence>
<organism evidence="11 12">
    <name type="scientific">Lasiosphaeris hirsuta</name>
    <dbReference type="NCBI Taxonomy" id="260670"/>
    <lineage>
        <taxon>Eukaryota</taxon>
        <taxon>Fungi</taxon>
        <taxon>Dikarya</taxon>
        <taxon>Ascomycota</taxon>
        <taxon>Pezizomycotina</taxon>
        <taxon>Sordariomycetes</taxon>
        <taxon>Sordariomycetidae</taxon>
        <taxon>Sordariales</taxon>
        <taxon>Lasiosphaeriaceae</taxon>
        <taxon>Lasiosphaeris</taxon>
    </lineage>
</organism>
<dbReference type="Gene3D" id="1.50.40.10">
    <property type="entry name" value="Mitochondrial carrier domain"/>
    <property type="match status" value="1"/>
</dbReference>
<dbReference type="PROSITE" id="PS50920">
    <property type="entry name" value="SOLCAR"/>
    <property type="match status" value="1"/>
</dbReference>
<sequence length="254" mass="27510">MSQAGAVAAFTVDLLVPPTAEKQLTRHALRGLYQGIGSVIVATLPAALPSVAPQPVIHALASASAELASCLVLTLAEMIKQNAQVFEGGPVRRLWAGFTALAARNLPFTAMHFPLFEFVHACIWERRERRNDNASPPIGSERMQGMHMGCCSFGRTGRIGYYPTDVVKTRMMLLSEGPKGHSISNRTAQGMRQETPGGFEVAKAIFREGGIRGLFRGAVLRTAWTALGGGPYLGSYEAAKFWLKGRSPQRENDL</sequence>
<comment type="caution">
    <text evidence="11">The sequence shown here is derived from an EMBL/GenBank/DDBJ whole genome shotgun (WGS) entry which is preliminary data.</text>
</comment>
<keyword evidence="6" id="KW-0496">Mitochondrion</keyword>
<dbReference type="AlphaFoldDB" id="A0AA40AP82"/>
<dbReference type="InterPro" id="IPR023395">
    <property type="entry name" value="MCP_dom_sf"/>
</dbReference>
<evidence type="ECO:0000256" key="9">
    <source>
        <dbReference type="PROSITE-ProRule" id="PRU00282"/>
    </source>
</evidence>
<keyword evidence="3 10" id="KW-0813">Transport</keyword>
<dbReference type="Proteomes" id="UP001172102">
    <property type="component" value="Unassembled WGS sequence"/>
</dbReference>
<evidence type="ECO:0000256" key="6">
    <source>
        <dbReference type="ARBA" id="ARBA00022792"/>
    </source>
</evidence>
<accession>A0AA40AP82</accession>
<name>A0AA40AP82_9PEZI</name>
<evidence type="ECO:0000313" key="12">
    <source>
        <dbReference type="Proteomes" id="UP001172102"/>
    </source>
</evidence>
<dbReference type="InterPro" id="IPR018108">
    <property type="entry name" value="MCP_transmembrane"/>
</dbReference>
<evidence type="ECO:0000256" key="10">
    <source>
        <dbReference type="RuleBase" id="RU000488"/>
    </source>
</evidence>
<evidence type="ECO:0000256" key="4">
    <source>
        <dbReference type="ARBA" id="ARBA00022692"/>
    </source>
</evidence>
<dbReference type="SUPFAM" id="SSF103506">
    <property type="entry name" value="Mitochondrial carrier"/>
    <property type="match status" value="1"/>
</dbReference>
<dbReference type="Pfam" id="PF00153">
    <property type="entry name" value="Mito_carr"/>
    <property type="match status" value="1"/>
</dbReference>
<evidence type="ECO:0000256" key="1">
    <source>
        <dbReference type="ARBA" id="ARBA00004141"/>
    </source>
</evidence>
<feature type="repeat" description="Solcar" evidence="9">
    <location>
        <begin position="141"/>
        <end position="242"/>
    </location>
</feature>
<keyword evidence="12" id="KW-1185">Reference proteome</keyword>
<dbReference type="PANTHER" id="PTHR45667">
    <property type="entry name" value="S-ADENOSYLMETHIONINE MITOCHONDRIAL CARRIER PROTEIN"/>
    <property type="match status" value="1"/>
</dbReference>
<evidence type="ECO:0000313" key="11">
    <source>
        <dbReference type="EMBL" id="KAK0719484.1"/>
    </source>
</evidence>
<proteinExistence type="inferred from homology"/>
<gene>
    <name evidence="11" type="ORF">B0H67DRAFT_599225</name>
</gene>
<comment type="similarity">
    <text evidence="2 10">Belongs to the mitochondrial carrier (TC 2.A.29) family.</text>
</comment>
<evidence type="ECO:0000256" key="3">
    <source>
        <dbReference type="ARBA" id="ARBA00022448"/>
    </source>
</evidence>
<reference evidence="11" key="1">
    <citation type="submission" date="2023-06" db="EMBL/GenBank/DDBJ databases">
        <title>Genome-scale phylogeny and comparative genomics of the fungal order Sordariales.</title>
        <authorList>
            <consortium name="Lawrence Berkeley National Laboratory"/>
            <person name="Hensen N."/>
            <person name="Bonometti L."/>
            <person name="Westerberg I."/>
            <person name="Brannstrom I.O."/>
            <person name="Guillou S."/>
            <person name="Cros-Aarteil S."/>
            <person name="Calhoun S."/>
            <person name="Haridas S."/>
            <person name="Kuo A."/>
            <person name="Mondo S."/>
            <person name="Pangilinan J."/>
            <person name="Riley R."/>
            <person name="Labutti K."/>
            <person name="Andreopoulos B."/>
            <person name="Lipzen A."/>
            <person name="Chen C."/>
            <person name="Yanf M."/>
            <person name="Daum C."/>
            <person name="Ng V."/>
            <person name="Clum A."/>
            <person name="Steindorff A."/>
            <person name="Ohm R."/>
            <person name="Martin F."/>
            <person name="Silar P."/>
            <person name="Natvig D."/>
            <person name="Lalanne C."/>
            <person name="Gautier V."/>
            <person name="Ament-Velasquez S.L."/>
            <person name="Kruys A."/>
            <person name="Hutchinson M.I."/>
            <person name="Powell A.J."/>
            <person name="Barry K."/>
            <person name="Miller A.N."/>
            <person name="Grigoriev I.V."/>
            <person name="Debuchy R."/>
            <person name="Gladieux P."/>
            <person name="Thoren M.H."/>
            <person name="Johannesson H."/>
        </authorList>
    </citation>
    <scope>NUCLEOTIDE SEQUENCE</scope>
    <source>
        <strain evidence="11">SMH4607-1</strain>
    </source>
</reference>
<keyword evidence="8 9" id="KW-0472">Membrane</keyword>
<evidence type="ECO:0000256" key="5">
    <source>
        <dbReference type="ARBA" id="ARBA00022737"/>
    </source>
</evidence>
<keyword evidence="5" id="KW-0677">Repeat</keyword>
<dbReference type="GO" id="GO:0016020">
    <property type="term" value="C:membrane"/>
    <property type="evidence" value="ECO:0007669"/>
    <property type="project" value="UniProtKB-SubCell"/>
</dbReference>
<keyword evidence="6" id="KW-0999">Mitochondrion inner membrane</keyword>
<keyword evidence="7" id="KW-1133">Transmembrane helix</keyword>
<evidence type="ECO:0000256" key="2">
    <source>
        <dbReference type="ARBA" id="ARBA00006375"/>
    </source>
</evidence>
<comment type="subcellular location">
    <subcellularLocation>
        <location evidence="1">Membrane</location>
        <topology evidence="1">Multi-pass membrane protein</topology>
    </subcellularLocation>
</comment>